<name>A0A1E8CG35_9GAMM</name>
<dbReference type="EMBL" id="MASR01000002">
    <property type="protein sequence ID" value="OFE11418.1"/>
    <property type="molecule type" value="Genomic_DNA"/>
</dbReference>
<organism evidence="1 2">
    <name type="scientific">Pseudohongiella acticola</name>
    <dbReference type="NCBI Taxonomy" id="1524254"/>
    <lineage>
        <taxon>Bacteria</taxon>
        <taxon>Pseudomonadati</taxon>
        <taxon>Pseudomonadota</taxon>
        <taxon>Gammaproteobacteria</taxon>
        <taxon>Pseudomonadales</taxon>
        <taxon>Pseudohongiellaceae</taxon>
        <taxon>Pseudohongiella</taxon>
    </lineage>
</organism>
<accession>A0A1E8CG35</accession>
<gene>
    <name evidence="1" type="ORF">PHACT_12745</name>
</gene>
<proteinExistence type="predicted"/>
<dbReference type="RefSeq" id="WP_070118650.1">
    <property type="nucleotide sequence ID" value="NZ_MASR01000002.1"/>
</dbReference>
<evidence type="ECO:0000313" key="1">
    <source>
        <dbReference type="EMBL" id="OFE11418.1"/>
    </source>
</evidence>
<dbReference type="STRING" id="1524254.PHACT_12745"/>
<evidence type="ECO:0000313" key="2">
    <source>
        <dbReference type="Proteomes" id="UP000175669"/>
    </source>
</evidence>
<protein>
    <submittedName>
        <fullName evidence="1">Uncharacterized protein</fullName>
    </submittedName>
</protein>
<keyword evidence="2" id="KW-1185">Reference proteome</keyword>
<reference evidence="2" key="1">
    <citation type="submission" date="2016-07" db="EMBL/GenBank/DDBJ databases">
        <authorList>
            <person name="Florea S."/>
            <person name="Webb J.S."/>
            <person name="Jaromczyk J."/>
            <person name="Schardl C.L."/>
        </authorList>
    </citation>
    <scope>NUCLEOTIDE SEQUENCE [LARGE SCALE GENOMIC DNA]</scope>
    <source>
        <strain evidence="2">KCTC 42131</strain>
    </source>
</reference>
<sequence>MTVNSENVTEKTEFLLRHWLERALKEMDSGDRVLMSLIANSANGCLMLWECLHESISDEQNRAKLRAIVKQIEDLAWPV</sequence>
<comment type="caution">
    <text evidence="1">The sequence shown here is derived from an EMBL/GenBank/DDBJ whole genome shotgun (WGS) entry which is preliminary data.</text>
</comment>
<dbReference type="AlphaFoldDB" id="A0A1E8CG35"/>
<dbReference type="Proteomes" id="UP000175669">
    <property type="component" value="Unassembled WGS sequence"/>
</dbReference>